<gene>
    <name evidence="1" type="ORF">LWI29_013938</name>
</gene>
<dbReference type="CDD" id="cd00303">
    <property type="entry name" value="retropepsin_like"/>
    <property type="match status" value="1"/>
</dbReference>
<sequence>MMTYLPQPQVKAYVPPIPYPQRLKKHKDAHNFGKFLEIFKKLPINIPFAEVLSQMPTCVRFLKELLSNKRKLKEFETVVLTEECSAILQNKLPPKLNDPRKFIISCTIGQTEFGKALINSWSSINLMPYSVFQKLEVGEMKPTHVTLQLADRSIKYPRGVMEDVLVNVESLYFPVDFVILEMEEDVEIPLLIGRPFLNIVGALIDVKEDKMTLRVGDEHVVFDMKKVAKRPMEVDMCLMIEVVEPLVEHFVRKETLKEPLEACIVPGAFKEDEDEELVKYALHLNSQLLKSFREKRRKFESKSRSTTTCGAEQIFDYGVLHHGER</sequence>
<dbReference type="EMBL" id="JAUESC010000001">
    <property type="protein sequence ID" value="KAK0607369.1"/>
    <property type="molecule type" value="Genomic_DNA"/>
</dbReference>
<evidence type="ECO:0000313" key="1">
    <source>
        <dbReference type="EMBL" id="KAK0607369.1"/>
    </source>
</evidence>
<keyword evidence="2" id="KW-1185">Reference proteome</keyword>
<dbReference type="Proteomes" id="UP001168877">
    <property type="component" value="Unassembled WGS sequence"/>
</dbReference>
<protein>
    <recommendedName>
        <fullName evidence="3">Aspartic peptidase</fullName>
    </recommendedName>
</protein>
<reference evidence="1" key="1">
    <citation type="journal article" date="2022" name="Plant J.">
        <title>Strategies of tolerance reflected in two North American maple genomes.</title>
        <authorList>
            <person name="McEvoy S.L."/>
            <person name="Sezen U.U."/>
            <person name="Trouern-Trend A."/>
            <person name="McMahon S.M."/>
            <person name="Schaberg P.G."/>
            <person name="Yang J."/>
            <person name="Wegrzyn J.L."/>
            <person name="Swenson N.G."/>
        </authorList>
    </citation>
    <scope>NUCLEOTIDE SEQUENCE</scope>
    <source>
        <strain evidence="1">NS2018</strain>
    </source>
</reference>
<proteinExistence type="predicted"/>
<dbReference type="Gene3D" id="2.40.70.10">
    <property type="entry name" value="Acid Proteases"/>
    <property type="match status" value="1"/>
</dbReference>
<dbReference type="InterPro" id="IPR021109">
    <property type="entry name" value="Peptidase_aspartic_dom_sf"/>
</dbReference>
<dbReference type="AlphaFoldDB" id="A0AA39TEI4"/>
<dbReference type="PANTHER" id="PTHR33067:SF31">
    <property type="entry name" value="RNA-DIRECTED DNA POLYMERASE"/>
    <property type="match status" value="1"/>
</dbReference>
<name>A0AA39TEI4_ACESA</name>
<evidence type="ECO:0000313" key="2">
    <source>
        <dbReference type="Proteomes" id="UP001168877"/>
    </source>
</evidence>
<accession>A0AA39TEI4</accession>
<comment type="caution">
    <text evidence="1">The sequence shown here is derived from an EMBL/GenBank/DDBJ whole genome shotgun (WGS) entry which is preliminary data.</text>
</comment>
<reference evidence="1" key="2">
    <citation type="submission" date="2023-06" db="EMBL/GenBank/DDBJ databases">
        <authorList>
            <person name="Swenson N.G."/>
            <person name="Wegrzyn J.L."/>
            <person name="Mcevoy S.L."/>
        </authorList>
    </citation>
    <scope>NUCLEOTIDE SEQUENCE</scope>
    <source>
        <strain evidence="1">NS2018</strain>
        <tissue evidence="1">Leaf</tissue>
    </source>
</reference>
<organism evidence="1 2">
    <name type="scientific">Acer saccharum</name>
    <name type="common">Sugar maple</name>
    <dbReference type="NCBI Taxonomy" id="4024"/>
    <lineage>
        <taxon>Eukaryota</taxon>
        <taxon>Viridiplantae</taxon>
        <taxon>Streptophyta</taxon>
        <taxon>Embryophyta</taxon>
        <taxon>Tracheophyta</taxon>
        <taxon>Spermatophyta</taxon>
        <taxon>Magnoliopsida</taxon>
        <taxon>eudicotyledons</taxon>
        <taxon>Gunneridae</taxon>
        <taxon>Pentapetalae</taxon>
        <taxon>rosids</taxon>
        <taxon>malvids</taxon>
        <taxon>Sapindales</taxon>
        <taxon>Sapindaceae</taxon>
        <taxon>Hippocastanoideae</taxon>
        <taxon>Acereae</taxon>
        <taxon>Acer</taxon>
    </lineage>
</organism>
<evidence type="ECO:0008006" key="3">
    <source>
        <dbReference type="Google" id="ProtNLM"/>
    </source>
</evidence>
<dbReference type="PANTHER" id="PTHR33067">
    <property type="entry name" value="RNA-DIRECTED DNA POLYMERASE-RELATED"/>
    <property type="match status" value="1"/>
</dbReference>